<keyword evidence="2" id="KW-0805">Transcription regulation</keyword>
<evidence type="ECO:0000259" key="6">
    <source>
        <dbReference type="PROSITE" id="PS50863"/>
    </source>
</evidence>
<evidence type="ECO:0000313" key="7">
    <source>
        <dbReference type="EMBL" id="TVU03597.1"/>
    </source>
</evidence>
<comment type="caution">
    <text evidence="7">The sequence shown here is derived from an EMBL/GenBank/DDBJ whole genome shotgun (WGS) entry which is preliminary data.</text>
</comment>
<keyword evidence="3" id="KW-0238">DNA-binding</keyword>
<dbReference type="Gramene" id="TVU03597">
    <property type="protein sequence ID" value="TVU03597"/>
    <property type="gene ID" value="EJB05_50915"/>
</dbReference>
<dbReference type="Gene3D" id="2.40.330.10">
    <property type="entry name" value="DNA-binding pseudobarrel domain"/>
    <property type="match status" value="1"/>
</dbReference>
<evidence type="ECO:0000256" key="4">
    <source>
        <dbReference type="ARBA" id="ARBA00023163"/>
    </source>
</evidence>
<name>A0A5J9SXC9_9POAL</name>
<feature type="non-terminal residue" evidence="7">
    <location>
        <position position="1"/>
    </location>
</feature>
<dbReference type="GO" id="GO:0003677">
    <property type="term" value="F:DNA binding"/>
    <property type="evidence" value="ECO:0007669"/>
    <property type="project" value="UniProtKB-KW"/>
</dbReference>
<evidence type="ECO:0000313" key="8">
    <source>
        <dbReference type="Proteomes" id="UP000324897"/>
    </source>
</evidence>
<keyword evidence="4" id="KW-0804">Transcription</keyword>
<dbReference type="Pfam" id="PF02362">
    <property type="entry name" value="B3"/>
    <property type="match status" value="1"/>
</dbReference>
<dbReference type="AlphaFoldDB" id="A0A5J9SXC9"/>
<dbReference type="OrthoDB" id="684616at2759"/>
<reference evidence="7 8" key="1">
    <citation type="journal article" date="2019" name="Sci. Rep.">
        <title>A high-quality genome of Eragrostis curvula grass provides insights into Poaceae evolution and supports new strategies to enhance forage quality.</title>
        <authorList>
            <person name="Carballo J."/>
            <person name="Santos B.A.C.M."/>
            <person name="Zappacosta D."/>
            <person name="Garbus I."/>
            <person name="Selva J.P."/>
            <person name="Gallo C.A."/>
            <person name="Diaz A."/>
            <person name="Albertini E."/>
            <person name="Caccamo M."/>
            <person name="Echenique V."/>
        </authorList>
    </citation>
    <scope>NUCLEOTIDE SEQUENCE [LARGE SCALE GENOMIC DNA]</scope>
    <source>
        <strain evidence="8">cv. Victoria</strain>
        <tissue evidence="7">Leaf</tissue>
    </source>
</reference>
<comment type="subcellular location">
    <subcellularLocation>
        <location evidence="1">Nucleus</location>
    </subcellularLocation>
</comment>
<dbReference type="EMBL" id="RWGY01000165">
    <property type="protein sequence ID" value="TVU03597.1"/>
    <property type="molecule type" value="Genomic_DNA"/>
</dbReference>
<dbReference type="Proteomes" id="UP000324897">
    <property type="component" value="Unassembled WGS sequence"/>
</dbReference>
<evidence type="ECO:0000256" key="5">
    <source>
        <dbReference type="ARBA" id="ARBA00023242"/>
    </source>
</evidence>
<sequence length="127" mass="13546">MASPGNHGAAARKDLRVLLPFSLDNLRIPDELAAEIGPGTGEALVIGPSGDEVRVWLVEVRRDGGSAVLGRGWSEFAAACGAGAGWFLLLRHRGRSVLTVKAFDDSYCLREVDAPAHPAEHALHVFH</sequence>
<dbReference type="GO" id="GO:0005634">
    <property type="term" value="C:nucleus"/>
    <property type="evidence" value="ECO:0007669"/>
    <property type="project" value="UniProtKB-SubCell"/>
</dbReference>
<accession>A0A5J9SXC9</accession>
<gene>
    <name evidence="7" type="ORF">EJB05_50915</name>
</gene>
<evidence type="ECO:0000256" key="2">
    <source>
        <dbReference type="ARBA" id="ARBA00023015"/>
    </source>
</evidence>
<evidence type="ECO:0000256" key="1">
    <source>
        <dbReference type="ARBA" id="ARBA00004123"/>
    </source>
</evidence>
<dbReference type="SMART" id="SM01019">
    <property type="entry name" value="B3"/>
    <property type="match status" value="1"/>
</dbReference>
<feature type="domain" description="TF-B3" evidence="6">
    <location>
        <begin position="11"/>
        <end position="106"/>
    </location>
</feature>
<keyword evidence="8" id="KW-1185">Reference proteome</keyword>
<dbReference type="InterPro" id="IPR015300">
    <property type="entry name" value="DNA-bd_pseudobarrel_sf"/>
</dbReference>
<organism evidence="7 8">
    <name type="scientific">Eragrostis curvula</name>
    <name type="common">weeping love grass</name>
    <dbReference type="NCBI Taxonomy" id="38414"/>
    <lineage>
        <taxon>Eukaryota</taxon>
        <taxon>Viridiplantae</taxon>
        <taxon>Streptophyta</taxon>
        <taxon>Embryophyta</taxon>
        <taxon>Tracheophyta</taxon>
        <taxon>Spermatophyta</taxon>
        <taxon>Magnoliopsida</taxon>
        <taxon>Liliopsida</taxon>
        <taxon>Poales</taxon>
        <taxon>Poaceae</taxon>
        <taxon>PACMAD clade</taxon>
        <taxon>Chloridoideae</taxon>
        <taxon>Eragrostideae</taxon>
        <taxon>Eragrostidinae</taxon>
        <taxon>Eragrostis</taxon>
    </lineage>
</organism>
<dbReference type="InterPro" id="IPR003340">
    <property type="entry name" value="B3_DNA-bd"/>
</dbReference>
<proteinExistence type="predicted"/>
<protein>
    <recommendedName>
        <fullName evidence="6">TF-B3 domain-containing protein</fullName>
    </recommendedName>
</protein>
<dbReference type="PROSITE" id="PS50863">
    <property type="entry name" value="B3"/>
    <property type="match status" value="1"/>
</dbReference>
<evidence type="ECO:0000256" key="3">
    <source>
        <dbReference type="ARBA" id="ARBA00023125"/>
    </source>
</evidence>
<keyword evidence="5" id="KW-0539">Nucleus</keyword>
<dbReference type="SUPFAM" id="SSF101936">
    <property type="entry name" value="DNA-binding pseudobarrel domain"/>
    <property type="match status" value="1"/>
</dbReference>